<reference evidence="3" key="1">
    <citation type="submission" date="2021-02" db="EMBL/GenBank/DDBJ databases">
        <authorList>
            <person name="Nowell W R."/>
        </authorList>
    </citation>
    <scope>NUCLEOTIDE SEQUENCE</scope>
</reference>
<dbReference type="EMBL" id="CAJNOT010015401">
    <property type="protein sequence ID" value="CAF1546327.1"/>
    <property type="molecule type" value="Genomic_DNA"/>
</dbReference>
<evidence type="ECO:0000313" key="4">
    <source>
        <dbReference type="Proteomes" id="UP000663864"/>
    </source>
</evidence>
<dbReference type="SUPFAM" id="SSF52151">
    <property type="entry name" value="FabD/lysophospholipase-like"/>
    <property type="match status" value="1"/>
</dbReference>
<name>A0A815WD76_9BILA</name>
<organism evidence="3 4">
    <name type="scientific">Rotaria sordida</name>
    <dbReference type="NCBI Taxonomy" id="392033"/>
    <lineage>
        <taxon>Eukaryota</taxon>
        <taxon>Metazoa</taxon>
        <taxon>Spiralia</taxon>
        <taxon>Gnathifera</taxon>
        <taxon>Rotifera</taxon>
        <taxon>Eurotatoria</taxon>
        <taxon>Bdelloidea</taxon>
        <taxon>Philodinida</taxon>
        <taxon>Philodinidae</taxon>
        <taxon>Rotaria</taxon>
    </lineage>
</organism>
<evidence type="ECO:0000313" key="3">
    <source>
        <dbReference type="EMBL" id="CAF1546327.1"/>
    </source>
</evidence>
<evidence type="ECO:0000256" key="1">
    <source>
        <dbReference type="ARBA" id="ARBA00022679"/>
    </source>
</evidence>
<dbReference type="Gene3D" id="3.40.366.10">
    <property type="entry name" value="Malonyl-Coenzyme A Acyl Carrier Protein, domain 2"/>
    <property type="match status" value="1"/>
</dbReference>
<dbReference type="GO" id="GO:0016740">
    <property type="term" value="F:transferase activity"/>
    <property type="evidence" value="ECO:0007669"/>
    <property type="project" value="UniProtKB-KW"/>
</dbReference>
<dbReference type="PANTHER" id="PTHR45681:SF6">
    <property type="entry name" value="POLYKETIDE SYNTHASE 37"/>
    <property type="match status" value="1"/>
</dbReference>
<feature type="domain" description="Malonyl-CoA:ACP transacylase (MAT)" evidence="2">
    <location>
        <begin position="1"/>
        <end position="115"/>
    </location>
</feature>
<sequence length="117" mass="13329">GPQWWAMGRQLYEIEPVFTRWIQLIDAEMMKINNGEWRLLEELIGKTSEDESRINDTNIAQPTLFAIQVALSALLVSWNIYPSSIISHSAGDQADAFVADRLSLEEAVRVVYHRLGL</sequence>
<protein>
    <recommendedName>
        <fullName evidence="2">Malonyl-CoA:ACP transacylase (MAT) domain-containing protein</fullName>
    </recommendedName>
</protein>
<keyword evidence="1" id="KW-0808">Transferase</keyword>
<feature type="non-terminal residue" evidence="3">
    <location>
        <position position="1"/>
    </location>
</feature>
<proteinExistence type="predicted"/>
<dbReference type="Proteomes" id="UP000663864">
    <property type="component" value="Unassembled WGS sequence"/>
</dbReference>
<dbReference type="InterPro" id="IPR050444">
    <property type="entry name" value="Polyketide_Synthase"/>
</dbReference>
<evidence type="ECO:0000259" key="2">
    <source>
        <dbReference type="Pfam" id="PF00698"/>
    </source>
</evidence>
<dbReference type="InterPro" id="IPR016035">
    <property type="entry name" value="Acyl_Trfase/lysoPLipase"/>
</dbReference>
<accession>A0A815WD76</accession>
<dbReference type="Pfam" id="PF00698">
    <property type="entry name" value="Acyl_transf_1"/>
    <property type="match status" value="1"/>
</dbReference>
<gene>
    <name evidence="3" type="ORF">ZHD862_LOCUS39224</name>
</gene>
<dbReference type="AlphaFoldDB" id="A0A815WD76"/>
<dbReference type="PANTHER" id="PTHR45681">
    <property type="entry name" value="POLYKETIDE SYNTHASE 44-RELATED"/>
    <property type="match status" value="1"/>
</dbReference>
<comment type="caution">
    <text evidence="3">The sequence shown here is derived from an EMBL/GenBank/DDBJ whole genome shotgun (WGS) entry which is preliminary data.</text>
</comment>
<dbReference type="InterPro" id="IPR001227">
    <property type="entry name" value="Ac_transferase_dom_sf"/>
</dbReference>
<dbReference type="InterPro" id="IPR014043">
    <property type="entry name" value="Acyl_transferase_dom"/>
</dbReference>